<dbReference type="PANTHER" id="PTHR37984">
    <property type="entry name" value="PROTEIN CBG26694"/>
    <property type="match status" value="1"/>
</dbReference>
<evidence type="ECO:0000313" key="11">
    <source>
        <dbReference type="Proteomes" id="UP001283361"/>
    </source>
</evidence>
<dbReference type="Proteomes" id="UP001283361">
    <property type="component" value="Unassembled WGS sequence"/>
</dbReference>
<dbReference type="InterPro" id="IPR041577">
    <property type="entry name" value="RT_RNaseH_2"/>
</dbReference>
<keyword evidence="7" id="KW-0695">RNA-directed DNA polymerase</keyword>
<dbReference type="FunFam" id="3.30.70.270:FF:000020">
    <property type="entry name" value="Transposon Tf2-6 polyprotein-like Protein"/>
    <property type="match status" value="1"/>
</dbReference>
<protein>
    <recommendedName>
        <fullName evidence="9">Reverse transcriptase/retrotransposon-derived protein RNase H-like domain-containing protein</fullName>
    </recommendedName>
</protein>
<dbReference type="InterPro" id="IPR050951">
    <property type="entry name" value="Retrovirus_Pol_polyprotein"/>
</dbReference>
<dbReference type="GO" id="GO:0003964">
    <property type="term" value="F:RNA-directed DNA polymerase activity"/>
    <property type="evidence" value="ECO:0007669"/>
    <property type="project" value="UniProtKB-KW"/>
</dbReference>
<dbReference type="InterPro" id="IPR043128">
    <property type="entry name" value="Rev_trsase/Diguanyl_cyclase"/>
</dbReference>
<keyword evidence="3" id="KW-0548">Nucleotidyltransferase</keyword>
<dbReference type="GO" id="GO:0008233">
    <property type="term" value="F:peptidase activity"/>
    <property type="evidence" value="ECO:0007669"/>
    <property type="project" value="UniProtKB-KW"/>
</dbReference>
<comment type="caution">
    <text evidence="10">The sequence shown here is derived from an EMBL/GenBank/DDBJ whole genome shotgun (WGS) entry which is preliminary data.</text>
</comment>
<keyword evidence="2" id="KW-0808">Transferase</keyword>
<evidence type="ECO:0000256" key="8">
    <source>
        <dbReference type="ARBA" id="ARBA00023268"/>
    </source>
</evidence>
<dbReference type="SUPFAM" id="SSF56672">
    <property type="entry name" value="DNA/RNA polymerases"/>
    <property type="match status" value="1"/>
</dbReference>
<gene>
    <name evidence="10" type="ORF">RRG08_010723</name>
</gene>
<keyword evidence="1" id="KW-0645">Protease</keyword>
<evidence type="ECO:0000259" key="9">
    <source>
        <dbReference type="Pfam" id="PF17919"/>
    </source>
</evidence>
<keyword evidence="11" id="KW-1185">Reference proteome</keyword>
<keyword evidence="5" id="KW-0255">Endonuclease</keyword>
<sequence length="264" mass="30322">MDRIGCVYVIRKLNKITVFDPEPSRRLNNFFIKSSTTSFFSKVVLSKGYWQIKVLEEDIPKTAFETPDGHWKFLRMPFGMVNTKFTLQSSKCILGTNNVDLTRHRQSVRVEGLHEDNVRKISEASRPTTKKQAGSFIGLANYYRECVPNFAALTAPLTDLLKKGQPNTAKWEEPQELAFQTMRTVLTQRPILRLPDPNKTFILRTNASNDGIGAVSMQEHNGRPYQFVNARVMRWAMYLQNFNMRLEYIKGSQNVGADYMSLVV</sequence>
<keyword evidence="6" id="KW-0378">Hydrolase</keyword>
<evidence type="ECO:0000256" key="4">
    <source>
        <dbReference type="ARBA" id="ARBA00022722"/>
    </source>
</evidence>
<dbReference type="Gene3D" id="3.10.10.10">
    <property type="entry name" value="HIV Type 1 Reverse Transcriptase, subunit A, domain 1"/>
    <property type="match status" value="1"/>
</dbReference>
<evidence type="ECO:0000256" key="5">
    <source>
        <dbReference type="ARBA" id="ARBA00022759"/>
    </source>
</evidence>
<dbReference type="GO" id="GO:0006508">
    <property type="term" value="P:proteolysis"/>
    <property type="evidence" value="ECO:0007669"/>
    <property type="project" value="UniProtKB-KW"/>
</dbReference>
<dbReference type="Gene3D" id="3.30.70.270">
    <property type="match status" value="2"/>
</dbReference>
<evidence type="ECO:0000256" key="2">
    <source>
        <dbReference type="ARBA" id="ARBA00022679"/>
    </source>
</evidence>
<name>A0AAE1AGZ4_9GAST</name>
<keyword evidence="4" id="KW-0540">Nuclease</keyword>
<dbReference type="AlphaFoldDB" id="A0AAE1AGZ4"/>
<evidence type="ECO:0000256" key="6">
    <source>
        <dbReference type="ARBA" id="ARBA00022801"/>
    </source>
</evidence>
<dbReference type="PANTHER" id="PTHR37984:SF5">
    <property type="entry name" value="PROTEIN NYNRIN-LIKE"/>
    <property type="match status" value="1"/>
</dbReference>
<dbReference type="EMBL" id="JAWDGP010001838">
    <property type="protein sequence ID" value="KAK3787774.1"/>
    <property type="molecule type" value="Genomic_DNA"/>
</dbReference>
<reference evidence="10" key="1">
    <citation type="journal article" date="2023" name="G3 (Bethesda)">
        <title>A reference genome for the long-term kleptoplast-retaining sea slug Elysia crispata morphotype clarki.</title>
        <authorList>
            <person name="Eastman K.E."/>
            <person name="Pendleton A.L."/>
            <person name="Shaikh M.A."/>
            <person name="Suttiyut T."/>
            <person name="Ogas R."/>
            <person name="Tomko P."/>
            <person name="Gavelis G."/>
            <person name="Widhalm J.R."/>
            <person name="Wisecaver J.H."/>
        </authorList>
    </citation>
    <scope>NUCLEOTIDE SEQUENCE</scope>
    <source>
        <strain evidence="10">ECLA1</strain>
    </source>
</reference>
<evidence type="ECO:0000256" key="7">
    <source>
        <dbReference type="ARBA" id="ARBA00022918"/>
    </source>
</evidence>
<accession>A0AAE1AGZ4</accession>
<dbReference type="GO" id="GO:0004519">
    <property type="term" value="F:endonuclease activity"/>
    <property type="evidence" value="ECO:0007669"/>
    <property type="project" value="UniProtKB-KW"/>
</dbReference>
<feature type="domain" description="Reverse transcriptase/retrotransposon-derived protein RNase H-like" evidence="9">
    <location>
        <begin position="171"/>
        <end position="229"/>
    </location>
</feature>
<keyword evidence="8" id="KW-0511">Multifunctional enzyme</keyword>
<dbReference type="InterPro" id="IPR043502">
    <property type="entry name" value="DNA/RNA_pol_sf"/>
</dbReference>
<evidence type="ECO:0000313" key="10">
    <source>
        <dbReference type="EMBL" id="KAK3787774.1"/>
    </source>
</evidence>
<evidence type="ECO:0000256" key="1">
    <source>
        <dbReference type="ARBA" id="ARBA00022670"/>
    </source>
</evidence>
<evidence type="ECO:0000256" key="3">
    <source>
        <dbReference type="ARBA" id="ARBA00022695"/>
    </source>
</evidence>
<organism evidence="10 11">
    <name type="scientific">Elysia crispata</name>
    <name type="common">lettuce slug</name>
    <dbReference type="NCBI Taxonomy" id="231223"/>
    <lineage>
        <taxon>Eukaryota</taxon>
        <taxon>Metazoa</taxon>
        <taxon>Spiralia</taxon>
        <taxon>Lophotrochozoa</taxon>
        <taxon>Mollusca</taxon>
        <taxon>Gastropoda</taxon>
        <taxon>Heterobranchia</taxon>
        <taxon>Euthyneura</taxon>
        <taxon>Panpulmonata</taxon>
        <taxon>Sacoglossa</taxon>
        <taxon>Placobranchoidea</taxon>
        <taxon>Plakobranchidae</taxon>
        <taxon>Elysia</taxon>
    </lineage>
</organism>
<dbReference type="Pfam" id="PF17919">
    <property type="entry name" value="RT_RNaseH_2"/>
    <property type="match status" value="1"/>
</dbReference>
<proteinExistence type="predicted"/>
<dbReference type="FunFam" id="3.10.10.10:FF:000007">
    <property type="entry name" value="Retrovirus-related Pol polyprotein from transposon 17.6-like Protein"/>
    <property type="match status" value="1"/>
</dbReference>